<evidence type="ECO:0000313" key="3">
    <source>
        <dbReference type="Proteomes" id="UP001060919"/>
    </source>
</evidence>
<name>A0A915YDW9_9BACT</name>
<evidence type="ECO:0000313" key="2">
    <source>
        <dbReference type="EMBL" id="BDS11327.1"/>
    </source>
</evidence>
<keyword evidence="1" id="KW-0472">Membrane</keyword>
<reference evidence="2" key="1">
    <citation type="submission" date="2022-09" db="EMBL/GenBank/DDBJ databases">
        <title>Aureispira anguillicida sp. nov., isolated from Leptocephalus of Japanese eel Anguilla japonica.</title>
        <authorList>
            <person name="Yuasa K."/>
            <person name="Mekata T."/>
            <person name="Ikunari K."/>
        </authorList>
    </citation>
    <scope>NUCLEOTIDE SEQUENCE</scope>
    <source>
        <strain evidence="2">EL160426</strain>
    </source>
</reference>
<dbReference type="AlphaFoldDB" id="A0A915YDW9"/>
<feature type="transmembrane region" description="Helical" evidence="1">
    <location>
        <begin position="6"/>
        <end position="23"/>
    </location>
</feature>
<organism evidence="2 3">
    <name type="scientific">Aureispira anguillae</name>
    <dbReference type="NCBI Taxonomy" id="2864201"/>
    <lineage>
        <taxon>Bacteria</taxon>
        <taxon>Pseudomonadati</taxon>
        <taxon>Bacteroidota</taxon>
        <taxon>Saprospiria</taxon>
        <taxon>Saprospirales</taxon>
        <taxon>Saprospiraceae</taxon>
        <taxon>Aureispira</taxon>
    </lineage>
</organism>
<keyword evidence="3" id="KW-1185">Reference proteome</keyword>
<keyword evidence="1" id="KW-0812">Transmembrane</keyword>
<gene>
    <name evidence="2" type="ORF">AsAng_0020390</name>
</gene>
<accession>A0A915YDW9</accession>
<dbReference type="Proteomes" id="UP001060919">
    <property type="component" value="Chromosome"/>
</dbReference>
<protein>
    <submittedName>
        <fullName evidence="2">Uncharacterized protein</fullName>
    </submittedName>
</protein>
<sequence>MKNKTIYFGSAIVLAIFFFTIIYSNRPSNAEATEHLVEENNKAFKEVKKAIPFPSNTPDIIPITSVESIINLGLLGHYWNHNFVRLNTPNSGDESLSLSINPENENSLALEFTVYTVHKDRTVENLSSCHTIPLNIINNTLFIDTTEYTCFQQFNRMCFLKIGNQIGLSFNGKHIAFYSQPTIFPNVYSPTLLKGLYPHPYYTILGDSIADGGVDSKVSIRSVETLALNNEQYSLAFLIDQFYVEYDPRQGGDLARALSIALFKKTEQGHQLLYFDDRPDYSHFSHKTGGHKISDLPKNFRIQQIGKNYFFFKEVVDELNDKLVKTVYCYDLFERKEVFSHKLEQYTVGVNGKKNYSYRKQITFAEKTSDCAIIINAWNLEENVIKPLGLTVYVYDEDSNEFVNPNNLIN</sequence>
<dbReference type="KEGG" id="aup:AsAng_0020390"/>
<dbReference type="RefSeq" id="WP_264792518.1">
    <property type="nucleotide sequence ID" value="NZ_AP026867.1"/>
</dbReference>
<proteinExistence type="predicted"/>
<dbReference type="EMBL" id="AP026867">
    <property type="protein sequence ID" value="BDS11327.1"/>
    <property type="molecule type" value="Genomic_DNA"/>
</dbReference>
<keyword evidence="1" id="KW-1133">Transmembrane helix</keyword>
<evidence type="ECO:0000256" key="1">
    <source>
        <dbReference type="SAM" id="Phobius"/>
    </source>
</evidence>